<reference evidence="6" key="1">
    <citation type="journal article" date="2014" name="Int. J. Syst. Evol. Microbiol.">
        <title>Complete genome sequence of Corynebacterium casei LMG S-19264T (=DSM 44701T), isolated from a smear-ripened cheese.</title>
        <authorList>
            <consortium name="US DOE Joint Genome Institute (JGI-PGF)"/>
            <person name="Walter F."/>
            <person name="Albersmeier A."/>
            <person name="Kalinowski J."/>
            <person name="Ruckert C."/>
        </authorList>
    </citation>
    <scope>NUCLEOTIDE SEQUENCE</scope>
    <source>
        <strain evidence="6">CGMCC 4.3508</strain>
    </source>
</reference>
<evidence type="ECO:0000256" key="3">
    <source>
        <dbReference type="ARBA" id="ARBA00022827"/>
    </source>
</evidence>
<dbReference type="InterPro" id="IPR050315">
    <property type="entry name" value="FAD-oxidoreductase_2"/>
</dbReference>
<protein>
    <submittedName>
        <fullName evidence="6">Tricarballylate dehydrogenase</fullName>
    </submittedName>
</protein>
<evidence type="ECO:0000256" key="4">
    <source>
        <dbReference type="ARBA" id="ARBA00023002"/>
    </source>
</evidence>
<dbReference type="InterPro" id="IPR036188">
    <property type="entry name" value="FAD/NAD-bd_sf"/>
</dbReference>
<accession>A0A917RLI5</accession>
<evidence type="ECO:0000256" key="2">
    <source>
        <dbReference type="ARBA" id="ARBA00022630"/>
    </source>
</evidence>
<dbReference type="AlphaFoldDB" id="A0A917RLI5"/>
<name>A0A917RLI5_9NOCA</name>
<sequence>MSDEPLDLVVVGCGAGGLATALQFLESAPSGRVVVLERTSEKDRGGNTAWTGAFFRLEEDGAPAADFAARMTELSKGRTDRSIIDRLAELAQPTVQWLGHHGVATKSDITYFLTSKGPRLMPVGGGASIVETLSARIGDLGGTIEYGVTAQDLIQDAAGAVVGVAALDSSGRTRRFLARTVVLASGGFEGSAALLDRYLGERGHELAPIAPGGRANKGEGLEMGLRAGADTDGQFERFHGEPVDARSHSAEALVMVYPYGILVDHRARRFVDEGSDTPDNTFESVAYRIWHEADQFAYVIADQKLMRHNIARAVLTDREPESASTIEALARRLDLDVEALTDTVDRYNAAATTGPLDVTVLDGVATQGLEPPKSNWARPIDEPPFVAWPVTCAITFTFGGLRTDAQARVLSRAGEPIPGLFAVGEIAGIYHHKYPGATSVLRALVFGRLAGTAAAHRITKSADAPE</sequence>
<dbReference type="RefSeq" id="WP_063916244.1">
    <property type="nucleotide sequence ID" value="NZ_BMMH01000005.1"/>
</dbReference>
<dbReference type="PANTHER" id="PTHR43400">
    <property type="entry name" value="FUMARATE REDUCTASE"/>
    <property type="match status" value="1"/>
</dbReference>
<dbReference type="PANTHER" id="PTHR43400:SF7">
    <property type="entry name" value="FAD-DEPENDENT OXIDOREDUCTASE 2 FAD BINDING DOMAIN-CONTAINING PROTEIN"/>
    <property type="match status" value="1"/>
</dbReference>
<dbReference type="InterPro" id="IPR027477">
    <property type="entry name" value="Succ_DH/fumarate_Rdtase_cat_sf"/>
</dbReference>
<dbReference type="EMBL" id="BMMH01000005">
    <property type="protein sequence ID" value="GGL14078.1"/>
    <property type="molecule type" value="Genomic_DNA"/>
</dbReference>
<keyword evidence="4" id="KW-0560">Oxidoreductase</keyword>
<proteinExistence type="predicted"/>
<dbReference type="SUPFAM" id="SSF51905">
    <property type="entry name" value="FAD/NAD(P)-binding domain"/>
    <property type="match status" value="1"/>
</dbReference>
<evidence type="ECO:0000259" key="5">
    <source>
        <dbReference type="Pfam" id="PF00890"/>
    </source>
</evidence>
<dbReference type="Pfam" id="PF00890">
    <property type="entry name" value="FAD_binding_2"/>
    <property type="match status" value="1"/>
</dbReference>
<dbReference type="GO" id="GO:0033765">
    <property type="term" value="F:steroid dehydrogenase activity, acting on the CH-CH group of donors"/>
    <property type="evidence" value="ECO:0007669"/>
    <property type="project" value="UniProtKB-ARBA"/>
</dbReference>
<feature type="domain" description="FAD-dependent oxidoreductase 2 FAD-binding" evidence="5">
    <location>
        <begin position="7"/>
        <end position="438"/>
    </location>
</feature>
<evidence type="ECO:0000256" key="1">
    <source>
        <dbReference type="ARBA" id="ARBA00001974"/>
    </source>
</evidence>
<comment type="caution">
    <text evidence="6">The sequence shown here is derived from an EMBL/GenBank/DDBJ whole genome shotgun (WGS) entry which is preliminary data.</text>
</comment>
<dbReference type="InterPro" id="IPR003953">
    <property type="entry name" value="FAD-dep_OxRdtase_2_FAD-bd"/>
</dbReference>
<organism evidence="6 7">
    <name type="scientific">Nocardia jinanensis</name>
    <dbReference type="NCBI Taxonomy" id="382504"/>
    <lineage>
        <taxon>Bacteria</taxon>
        <taxon>Bacillati</taxon>
        <taxon>Actinomycetota</taxon>
        <taxon>Actinomycetes</taxon>
        <taxon>Mycobacteriales</taxon>
        <taxon>Nocardiaceae</taxon>
        <taxon>Nocardia</taxon>
    </lineage>
</organism>
<keyword evidence="7" id="KW-1185">Reference proteome</keyword>
<comment type="cofactor">
    <cofactor evidence="1">
        <name>FAD</name>
        <dbReference type="ChEBI" id="CHEBI:57692"/>
    </cofactor>
</comment>
<dbReference type="Gene3D" id="3.90.700.10">
    <property type="entry name" value="Succinate dehydrogenase/fumarate reductase flavoprotein, catalytic domain"/>
    <property type="match status" value="1"/>
</dbReference>
<gene>
    <name evidence="6" type="ORF">GCM10011588_30720</name>
</gene>
<reference evidence="6" key="2">
    <citation type="submission" date="2020-09" db="EMBL/GenBank/DDBJ databases">
        <authorList>
            <person name="Sun Q."/>
            <person name="Zhou Y."/>
        </authorList>
    </citation>
    <scope>NUCLEOTIDE SEQUENCE</scope>
    <source>
        <strain evidence="6">CGMCC 4.3508</strain>
    </source>
</reference>
<keyword evidence="2" id="KW-0285">Flavoprotein</keyword>
<evidence type="ECO:0000313" key="6">
    <source>
        <dbReference type="EMBL" id="GGL14078.1"/>
    </source>
</evidence>
<dbReference type="Gene3D" id="3.50.50.60">
    <property type="entry name" value="FAD/NAD(P)-binding domain"/>
    <property type="match status" value="1"/>
</dbReference>
<keyword evidence="3" id="KW-0274">FAD</keyword>
<dbReference type="Proteomes" id="UP000638263">
    <property type="component" value="Unassembled WGS sequence"/>
</dbReference>
<evidence type="ECO:0000313" key="7">
    <source>
        <dbReference type="Proteomes" id="UP000638263"/>
    </source>
</evidence>
<dbReference type="SUPFAM" id="SSF56425">
    <property type="entry name" value="Succinate dehydrogenase/fumarate reductase flavoprotein, catalytic domain"/>
    <property type="match status" value="1"/>
</dbReference>